<dbReference type="CDD" id="cd03808">
    <property type="entry name" value="GT4_CapM-like"/>
    <property type="match status" value="1"/>
</dbReference>
<feature type="domain" description="Glycosyl transferase family 1" evidence="1">
    <location>
        <begin position="190"/>
        <end position="352"/>
    </location>
</feature>
<dbReference type="PANTHER" id="PTHR12526:SF638">
    <property type="entry name" value="SPORE COAT PROTEIN SA"/>
    <property type="match status" value="1"/>
</dbReference>
<keyword evidence="4" id="KW-1185">Reference proteome</keyword>
<dbReference type="Pfam" id="PF13477">
    <property type="entry name" value="Glyco_trans_4_2"/>
    <property type="match status" value="1"/>
</dbReference>
<dbReference type="InterPro" id="IPR001296">
    <property type="entry name" value="Glyco_trans_1"/>
</dbReference>
<accession>A0ABZ0W908</accession>
<reference evidence="3 4" key="1">
    <citation type="submission" date="2023-12" db="EMBL/GenBank/DDBJ databases">
        <title>Genome sequencing and assembly of bacterial species from a model synthetic community.</title>
        <authorList>
            <person name="Hogle S.L."/>
        </authorList>
    </citation>
    <scope>NUCLEOTIDE SEQUENCE [LARGE SCALE GENOMIC DNA]</scope>
    <source>
        <strain evidence="3 4">HAMBI_3031</strain>
    </source>
</reference>
<evidence type="ECO:0000313" key="3">
    <source>
        <dbReference type="EMBL" id="WQD39088.1"/>
    </source>
</evidence>
<dbReference type="RefSeq" id="WP_114793139.1">
    <property type="nucleotide sequence ID" value="NZ_CP139960.1"/>
</dbReference>
<dbReference type="SUPFAM" id="SSF53756">
    <property type="entry name" value="UDP-Glycosyltransferase/glycogen phosphorylase"/>
    <property type="match status" value="1"/>
</dbReference>
<name>A0ABZ0W908_9BACT</name>
<dbReference type="Gene3D" id="3.40.50.2000">
    <property type="entry name" value="Glycogen Phosphorylase B"/>
    <property type="match status" value="2"/>
</dbReference>
<dbReference type="PANTHER" id="PTHR12526">
    <property type="entry name" value="GLYCOSYLTRANSFERASE"/>
    <property type="match status" value="1"/>
</dbReference>
<evidence type="ECO:0000259" key="2">
    <source>
        <dbReference type="Pfam" id="PF13477"/>
    </source>
</evidence>
<dbReference type="EMBL" id="CP139960">
    <property type="protein sequence ID" value="WQD39088.1"/>
    <property type="molecule type" value="Genomic_DNA"/>
</dbReference>
<feature type="domain" description="Glycosyltransferase subfamily 4-like N-terminal" evidence="2">
    <location>
        <begin position="6"/>
        <end position="155"/>
    </location>
</feature>
<dbReference type="Proteomes" id="UP001325680">
    <property type="component" value="Chromosome"/>
</dbReference>
<evidence type="ECO:0000313" key="4">
    <source>
        <dbReference type="Proteomes" id="UP001325680"/>
    </source>
</evidence>
<dbReference type="Pfam" id="PF00534">
    <property type="entry name" value="Glycos_transf_1"/>
    <property type="match status" value="1"/>
</dbReference>
<protein>
    <submittedName>
        <fullName evidence="3">Glycosyltransferase family 4 protein</fullName>
    </submittedName>
</protein>
<evidence type="ECO:0000259" key="1">
    <source>
        <dbReference type="Pfam" id="PF00534"/>
    </source>
</evidence>
<proteinExistence type="predicted"/>
<dbReference type="InterPro" id="IPR028098">
    <property type="entry name" value="Glyco_trans_4-like_N"/>
</dbReference>
<gene>
    <name evidence="3" type="ORF">U0035_02865</name>
</gene>
<organism evidence="3 4">
    <name type="scientific">Niabella yanshanensis</name>
    <dbReference type="NCBI Taxonomy" id="577386"/>
    <lineage>
        <taxon>Bacteria</taxon>
        <taxon>Pseudomonadati</taxon>
        <taxon>Bacteroidota</taxon>
        <taxon>Chitinophagia</taxon>
        <taxon>Chitinophagales</taxon>
        <taxon>Chitinophagaceae</taxon>
        <taxon>Niabella</taxon>
    </lineage>
</organism>
<sequence length="376" mass="42412">MSEKKKIFYVVNVDWFFISHRLPLAIAMKNKGFDVFLLARDTGRRSEIEECGIHFLNVDFDRAGKNPLKELKVIAHLTNLFAKYQPNIIHNVTIKPVLYGSLAARLNRGKNFKIFNAISGLGYNFINGRNGLVQKILKGLMQLAYSGNVQFIFQNPDDISLYKTMGFLDRGNYKLIKGAGVDETIFSYKQPVTTGRIKVVVTARMLYDKGIVEFIDAANLLKINWENKAVFVLAGDIDDHNPSGISESELQRMLIPGYIEWIGHQKDVRPLLEEADIVCLPSYREGLPKSLIEAMAVGRPIVTTNVPGCKECVEHEVNGYLVPAKDHVALAEALGKLLSDKDSREKMGRLSREKMVEELSLKKVISSTFEYYGLHE</sequence>